<proteinExistence type="predicted"/>
<reference evidence="1" key="1">
    <citation type="submission" date="2020-08" db="EMBL/GenBank/DDBJ databases">
        <title>Multicomponent nature underlies the extraordinary mechanical properties of spider dragline silk.</title>
        <authorList>
            <person name="Kono N."/>
            <person name="Nakamura H."/>
            <person name="Mori M."/>
            <person name="Yoshida Y."/>
            <person name="Ohtoshi R."/>
            <person name="Malay A.D."/>
            <person name="Moran D.A.P."/>
            <person name="Tomita M."/>
            <person name="Numata K."/>
            <person name="Arakawa K."/>
        </authorList>
    </citation>
    <scope>NUCLEOTIDE SEQUENCE</scope>
</reference>
<evidence type="ECO:0000313" key="1">
    <source>
        <dbReference type="EMBL" id="GFT10018.1"/>
    </source>
</evidence>
<accession>A0A8X6THC6</accession>
<evidence type="ECO:0000313" key="2">
    <source>
        <dbReference type="Proteomes" id="UP000887013"/>
    </source>
</evidence>
<comment type="caution">
    <text evidence="1">The sequence shown here is derived from an EMBL/GenBank/DDBJ whole genome shotgun (WGS) entry which is preliminary data.</text>
</comment>
<dbReference type="OrthoDB" id="10063284at2759"/>
<name>A0A8X6THC6_NEPPI</name>
<sequence>MTCSTWWKLNPPESPTLNQGVSEMILSKLDVDRLDITKSREQANDNAAIIVGRQTSVQQRVNVAVLMPNLFLAQTTH</sequence>
<protein>
    <submittedName>
        <fullName evidence="1">Uncharacterized protein</fullName>
    </submittedName>
</protein>
<dbReference type="AlphaFoldDB" id="A0A8X6THC6"/>
<gene>
    <name evidence="1" type="ORF">NPIL_380061</name>
</gene>
<dbReference type="EMBL" id="BMAW01057304">
    <property type="protein sequence ID" value="GFT10018.1"/>
    <property type="molecule type" value="Genomic_DNA"/>
</dbReference>
<organism evidence="1 2">
    <name type="scientific">Nephila pilipes</name>
    <name type="common">Giant wood spider</name>
    <name type="synonym">Nephila maculata</name>
    <dbReference type="NCBI Taxonomy" id="299642"/>
    <lineage>
        <taxon>Eukaryota</taxon>
        <taxon>Metazoa</taxon>
        <taxon>Ecdysozoa</taxon>
        <taxon>Arthropoda</taxon>
        <taxon>Chelicerata</taxon>
        <taxon>Arachnida</taxon>
        <taxon>Araneae</taxon>
        <taxon>Araneomorphae</taxon>
        <taxon>Entelegynae</taxon>
        <taxon>Araneoidea</taxon>
        <taxon>Nephilidae</taxon>
        <taxon>Nephila</taxon>
    </lineage>
</organism>
<dbReference type="Proteomes" id="UP000887013">
    <property type="component" value="Unassembled WGS sequence"/>
</dbReference>
<keyword evidence="2" id="KW-1185">Reference proteome</keyword>